<reference evidence="2 3" key="1">
    <citation type="submission" date="2018-08" db="EMBL/GenBank/DDBJ databases">
        <title>Comparative analysis of Burkholderia isolates from Puerto Rico.</title>
        <authorList>
            <person name="Hall C."/>
            <person name="Sahl J."/>
            <person name="Wagner D."/>
        </authorList>
    </citation>
    <scope>NUCLEOTIDE SEQUENCE [LARGE SCALE GENOMIC DNA]</scope>
    <source>
        <strain evidence="2 3">Bp9001</strain>
    </source>
</reference>
<keyword evidence="1" id="KW-0472">Membrane</keyword>
<comment type="caution">
    <text evidence="2">The sequence shown here is derived from an EMBL/GenBank/DDBJ whole genome shotgun (WGS) entry which is preliminary data.</text>
</comment>
<evidence type="ECO:0000313" key="3">
    <source>
        <dbReference type="Proteomes" id="UP000269271"/>
    </source>
</evidence>
<keyword evidence="1" id="KW-0812">Transmembrane</keyword>
<feature type="transmembrane region" description="Helical" evidence="1">
    <location>
        <begin position="74"/>
        <end position="98"/>
    </location>
</feature>
<evidence type="ECO:0000313" key="2">
    <source>
        <dbReference type="EMBL" id="RQT29161.1"/>
    </source>
</evidence>
<name>A0A0G3Z5U6_9BURK</name>
<feature type="transmembrane region" description="Helical" evidence="1">
    <location>
        <begin position="17"/>
        <end position="38"/>
    </location>
</feature>
<gene>
    <name evidence="2" type="ORF">DF037_14450</name>
</gene>
<dbReference type="AlphaFoldDB" id="A0A0G3Z5U6"/>
<keyword evidence="1" id="KW-1133">Transmembrane helix</keyword>
<dbReference type="EMBL" id="QTQX01000008">
    <property type="protein sequence ID" value="RQT29161.1"/>
    <property type="molecule type" value="Genomic_DNA"/>
</dbReference>
<protein>
    <recommendedName>
        <fullName evidence="4">Sodium:proline symporter</fullName>
    </recommendedName>
</protein>
<feature type="transmembrane region" description="Helical" evidence="1">
    <location>
        <begin position="110"/>
        <end position="136"/>
    </location>
</feature>
<feature type="transmembrane region" description="Helical" evidence="1">
    <location>
        <begin position="142"/>
        <end position="161"/>
    </location>
</feature>
<dbReference type="RefSeq" id="WP_046547034.1">
    <property type="nucleotide sequence ID" value="NZ_CABVQJ010000024.1"/>
</dbReference>
<evidence type="ECO:0008006" key="4">
    <source>
        <dbReference type="Google" id="ProtNLM"/>
    </source>
</evidence>
<dbReference type="Proteomes" id="UP000269271">
    <property type="component" value="Unassembled WGS sequence"/>
</dbReference>
<accession>A0A1C8ZMF7</accession>
<evidence type="ECO:0000256" key="1">
    <source>
        <dbReference type="SAM" id="Phobius"/>
    </source>
</evidence>
<organism evidence="2 3">
    <name type="scientific">Burkholderia contaminans</name>
    <dbReference type="NCBI Taxonomy" id="488447"/>
    <lineage>
        <taxon>Bacteria</taxon>
        <taxon>Pseudomonadati</taxon>
        <taxon>Pseudomonadota</taxon>
        <taxon>Betaproteobacteria</taxon>
        <taxon>Burkholderiales</taxon>
        <taxon>Burkholderiaceae</taxon>
        <taxon>Burkholderia</taxon>
        <taxon>Burkholderia cepacia complex</taxon>
    </lineage>
</organism>
<sequence>MELHIQSHHWERRSPDWVAAAVAGLAGGALVIALEFVWSTLVLGSSPWQPTHKIAAMVMGRSALGQMTQFNLEIVAMALLLHYVLGAIMGMMLAAIMAPFRFDSSVGMEAAIGLAFGIVAYGWNFYVMTAVFPWFVSERGSGPLLANLLFGVVAAITYGRLERLRKQNLDD</sequence>
<dbReference type="KEGG" id="bcon:NL30_34975"/>
<accession>A0A0G3Z5U6</accession>
<proteinExistence type="predicted"/>